<feature type="transmembrane region" description="Helical" evidence="7">
    <location>
        <begin position="61"/>
        <end position="81"/>
    </location>
</feature>
<dbReference type="Gene3D" id="1.20.144.10">
    <property type="entry name" value="Phosphatidic acid phosphatase type 2/haloperoxidase"/>
    <property type="match status" value="1"/>
</dbReference>
<dbReference type="Pfam" id="PF01569">
    <property type="entry name" value="PAP2"/>
    <property type="match status" value="1"/>
</dbReference>
<evidence type="ECO:0000256" key="2">
    <source>
        <dbReference type="ARBA" id="ARBA00022475"/>
    </source>
</evidence>
<feature type="domain" description="Phosphatidic acid phosphatase type 2/haloperoxidase" evidence="8">
    <location>
        <begin position="86"/>
        <end position="191"/>
    </location>
</feature>
<evidence type="ECO:0000256" key="4">
    <source>
        <dbReference type="ARBA" id="ARBA00022801"/>
    </source>
</evidence>
<dbReference type="InterPro" id="IPR000326">
    <property type="entry name" value="PAP2/HPO"/>
</dbReference>
<dbReference type="PANTHER" id="PTHR14969">
    <property type="entry name" value="SPHINGOSINE-1-PHOSPHATE PHOSPHOHYDROLASE"/>
    <property type="match status" value="1"/>
</dbReference>
<organism evidence="9 10">
    <name type="scientific">Microbacterium betulae</name>
    <dbReference type="NCBI Taxonomy" id="2981139"/>
    <lineage>
        <taxon>Bacteria</taxon>
        <taxon>Bacillati</taxon>
        <taxon>Actinomycetota</taxon>
        <taxon>Actinomycetes</taxon>
        <taxon>Micrococcales</taxon>
        <taxon>Microbacteriaceae</taxon>
        <taxon>Microbacterium</taxon>
    </lineage>
</organism>
<feature type="transmembrane region" description="Helical" evidence="7">
    <location>
        <begin position="176"/>
        <end position="194"/>
    </location>
</feature>
<accession>A0AA97FJ79</accession>
<dbReference type="GO" id="GO:0005886">
    <property type="term" value="C:plasma membrane"/>
    <property type="evidence" value="ECO:0007669"/>
    <property type="project" value="UniProtKB-SubCell"/>
</dbReference>
<dbReference type="AlphaFoldDB" id="A0AA97FJ79"/>
<evidence type="ECO:0000256" key="1">
    <source>
        <dbReference type="ARBA" id="ARBA00004651"/>
    </source>
</evidence>
<protein>
    <submittedName>
        <fullName evidence="9">Phosphatase PAP2 family protein</fullName>
    </submittedName>
</protein>
<evidence type="ECO:0000313" key="9">
    <source>
        <dbReference type="EMBL" id="WOF23733.1"/>
    </source>
</evidence>
<keyword evidence="2" id="KW-1003">Cell membrane</keyword>
<keyword evidence="3 7" id="KW-0812">Transmembrane</keyword>
<dbReference type="SUPFAM" id="SSF48317">
    <property type="entry name" value="Acid phosphatase/Vanadium-dependent haloperoxidase"/>
    <property type="match status" value="1"/>
</dbReference>
<dbReference type="SMART" id="SM00014">
    <property type="entry name" value="acidPPc"/>
    <property type="match status" value="1"/>
</dbReference>
<gene>
    <name evidence="9" type="ORF">N8K70_03380</name>
</gene>
<dbReference type="Proteomes" id="UP001305498">
    <property type="component" value="Chromosome"/>
</dbReference>
<reference evidence="9 10" key="1">
    <citation type="submission" date="2023-02" db="EMBL/GenBank/DDBJ databases">
        <title>Microbacterium betulae sp. nov., isolated from birch wood.</title>
        <authorList>
            <person name="Pasciak M."/>
            <person name="Pawlik K.J."/>
            <person name="Martynowski D."/>
            <person name="Laczmanski L."/>
            <person name="Ciekot J."/>
            <person name="Szponar B."/>
            <person name="Wojcik-Fatla A."/>
            <person name="Mackiewicz B."/>
            <person name="Farian E."/>
            <person name="Cholewa G."/>
            <person name="Cholewa A."/>
            <person name="Dutkiewicz J."/>
        </authorList>
    </citation>
    <scope>NUCLEOTIDE SEQUENCE [LARGE SCALE GENOMIC DNA]</scope>
    <source>
        <strain evidence="9 10">AB</strain>
    </source>
</reference>
<proteinExistence type="predicted"/>
<keyword evidence="6 7" id="KW-0472">Membrane</keyword>
<dbReference type="InterPro" id="IPR036938">
    <property type="entry name" value="PAP2/HPO_sf"/>
</dbReference>
<keyword evidence="4" id="KW-0378">Hydrolase</keyword>
<comment type="subcellular location">
    <subcellularLocation>
        <location evidence="1">Cell membrane</location>
        <topology evidence="1">Multi-pass membrane protein</topology>
    </subcellularLocation>
</comment>
<keyword evidence="10" id="KW-1185">Reference proteome</keyword>
<evidence type="ECO:0000256" key="5">
    <source>
        <dbReference type="ARBA" id="ARBA00022989"/>
    </source>
</evidence>
<dbReference type="GO" id="GO:0016787">
    <property type="term" value="F:hydrolase activity"/>
    <property type="evidence" value="ECO:0007669"/>
    <property type="project" value="UniProtKB-KW"/>
</dbReference>
<evidence type="ECO:0000256" key="7">
    <source>
        <dbReference type="SAM" id="Phobius"/>
    </source>
</evidence>
<evidence type="ECO:0000256" key="6">
    <source>
        <dbReference type="ARBA" id="ARBA00023136"/>
    </source>
</evidence>
<evidence type="ECO:0000313" key="10">
    <source>
        <dbReference type="Proteomes" id="UP001305498"/>
    </source>
</evidence>
<dbReference type="PANTHER" id="PTHR14969:SF62">
    <property type="entry name" value="DECAPRENYLPHOSPHORYL-5-PHOSPHORIBOSE PHOSPHATASE RV3807C-RELATED"/>
    <property type="match status" value="1"/>
</dbReference>
<evidence type="ECO:0000259" key="8">
    <source>
        <dbReference type="SMART" id="SM00014"/>
    </source>
</evidence>
<dbReference type="RefSeq" id="WP_317140204.1">
    <property type="nucleotide sequence ID" value="NZ_CP118157.1"/>
</dbReference>
<evidence type="ECO:0000256" key="3">
    <source>
        <dbReference type="ARBA" id="ARBA00022692"/>
    </source>
</evidence>
<dbReference type="EMBL" id="CP118157">
    <property type="protein sequence ID" value="WOF23733.1"/>
    <property type="molecule type" value="Genomic_DNA"/>
</dbReference>
<dbReference type="KEGG" id="mbet:N8K70_03380"/>
<name>A0AA97FJ79_9MICO</name>
<keyword evidence="5 7" id="KW-1133">Transmembrane helix</keyword>
<dbReference type="CDD" id="cd03392">
    <property type="entry name" value="PAP2_like_2"/>
    <property type="match status" value="1"/>
</dbReference>
<sequence>MMTSRSARAWWGAGMIAAAIALGLGTMLRGIPFAVDAWWADVLSSPPGGGVLTFSLLLDGAGGGWIAVFVVPPGIALVLFLVGRRWGALYFVATSAASALLVQALKHLFARARPEDILVVVDEGSFPSGHVANAATVGIALWILFPRWWTGVIAAAWIVAMAFSRTYLSAHWASDTLGGALVGTGVALAVAAAMTPLRERDRARDVARL</sequence>